<sequence>MENSKVACRSLMVRVEMGGRERGHAARHAAAASTPGASARRGAAYRMLCTTARHCTHWHDHTPALAFACLASLATLGARARSSPRTLRSTTRSRRHRRVPHSAITRNSFLSSA</sequence>
<dbReference type="AlphaFoldDB" id="A0A8S1AF33"/>
<evidence type="ECO:0000313" key="2">
    <source>
        <dbReference type="EMBL" id="CAB3247687.1"/>
    </source>
</evidence>
<protein>
    <submittedName>
        <fullName evidence="2">Uncharacterized protein</fullName>
    </submittedName>
</protein>
<feature type="compositionally biased region" description="Polar residues" evidence="1">
    <location>
        <begin position="104"/>
        <end position="113"/>
    </location>
</feature>
<dbReference type="Proteomes" id="UP000494106">
    <property type="component" value="Unassembled WGS sequence"/>
</dbReference>
<accession>A0A8S1AF33</accession>
<gene>
    <name evidence="2" type="ORF">APLA_LOCUS11375</name>
</gene>
<reference evidence="2 3" key="1">
    <citation type="submission" date="2020-04" db="EMBL/GenBank/DDBJ databases">
        <authorList>
            <person name="Wallbank WR R."/>
            <person name="Pardo Diaz C."/>
            <person name="Kozak K."/>
            <person name="Martin S."/>
            <person name="Jiggins C."/>
            <person name="Moest M."/>
            <person name="Warren A I."/>
            <person name="Byers J.R.P. K."/>
            <person name="Montejo-Kovacevich G."/>
            <person name="Yen C E."/>
        </authorList>
    </citation>
    <scope>NUCLEOTIDE SEQUENCE [LARGE SCALE GENOMIC DNA]</scope>
</reference>
<evidence type="ECO:0000256" key="1">
    <source>
        <dbReference type="SAM" id="MobiDB-lite"/>
    </source>
</evidence>
<organism evidence="2 3">
    <name type="scientific">Arctia plantaginis</name>
    <name type="common">Wood tiger moth</name>
    <name type="synonym">Phalaena plantaginis</name>
    <dbReference type="NCBI Taxonomy" id="874455"/>
    <lineage>
        <taxon>Eukaryota</taxon>
        <taxon>Metazoa</taxon>
        <taxon>Ecdysozoa</taxon>
        <taxon>Arthropoda</taxon>
        <taxon>Hexapoda</taxon>
        <taxon>Insecta</taxon>
        <taxon>Pterygota</taxon>
        <taxon>Neoptera</taxon>
        <taxon>Endopterygota</taxon>
        <taxon>Lepidoptera</taxon>
        <taxon>Glossata</taxon>
        <taxon>Ditrysia</taxon>
        <taxon>Noctuoidea</taxon>
        <taxon>Erebidae</taxon>
        <taxon>Arctiinae</taxon>
        <taxon>Arctia</taxon>
    </lineage>
</organism>
<comment type="caution">
    <text evidence="2">The sequence shown here is derived from an EMBL/GenBank/DDBJ whole genome shotgun (WGS) entry which is preliminary data.</text>
</comment>
<proteinExistence type="predicted"/>
<feature type="compositionally biased region" description="Basic residues" evidence="1">
    <location>
        <begin position="91"/>
        <end position="100"/>
    </location>
</feature>
<name>A0A8S1AF33_ARCPL</name>
<evidence type="ECO:0000313" key="3">
    <source>
        <dbReference type="Proteomes" id="UP000494106"/>
    </source>
</evidence>
<feature type="region of interest" description="Disordered" evidence="1">
    <location>
        <begin position="79"/>
        <end position="113"/>
    </location>
</feature>
<keyword evidence="3" id="KW-1185">Reference proteome</keyword>
<feature type="compositionally biased region" description="Low complexity" evidence="1">
    <location>
        <begin position="79"/>
        <end position="90"/>
    </location>
</feature>
<dbReference type="EMBL" id="CADEBC010000531">
    <property type="protein sequence ID" value="CAB3247687.1"/>
    <property type="molecule type" value="Genomic_DNA"/>
</dbReference>